<proteinExistence type="predicted"/>
<gene>
    <name evidence="1" type="ORF">SGRAN_1453</name>
</gene>
<evidence type="ECO:0000313" key="1">
    <source>
        <dbReference type="EMBL" id="AMG73842.1"/>
    </source>
</evidence>
<dbReference type="EMBL" id="CP012199">
    <property type="protein sequence ID" value="AMG73842.1"/>
    <property type="molecule type" value="Genomic_DNA"/>
</dbReference>
<keyword evidence="2" id="KW-1185">Reference proteome</keyword>
<dbReference type="KEGG" id="sgi:SGRAN_1453"/>
<dbReference type="AlphaFoldDB" id="A0AA86GJD1"/>
<sequence>MQRSRLRGFLYRNIAPGDVRLLALHRLPQRVADDTQIGNLLPDPFGFGIETADALSRAGVFDILLMVPDAHSDIKFVVNDAGPAPHVAADAGIAPSSTFRAGDAFGVEIARDRARALSTRELAKDALDDKRLGRIDLALAAHQLAFARKPPHHPIAIADGARREAFLDPPAKAAMRLLGKVFEEQRVHRALEPDVQLADFAFGQRHERNARKLEMLEQCRDIGLIARYPVERFSDHHIELPRLRIGEQRLDTRPQDHARPRDGSIRIAVRNHPAFALRAFAADALLVGDRRRALLVGGIAGIERGADHDIFLSMSRHQEAAQPDKTVSRGPTLASTLWGRRVFL</sequence>
<dbReference type="Proteomes" id="UP000058599">
    <property type="component" value="Chromosome"/>
</dbReference>
<organism evidence="1 2">
    <name type="scientific">Sphingopyxis granuli</name>
    <dbReference type="NCBI Taxonomy" id="267128"/>
    <lineage>
        <taxon>Bacteria</taxon>
        <taxon>Pseudomonadati</taxon>
        <taxon>Pseudomonadota</taxon>
        <taxon>Alphaproteobacteria</taxon>
        <taxon>Sphingomonadales</taxon>
        <taxon>Sphingomonadaceae</taxon>
        <taxon>Sphingopyxis</taxon>
    </lineage>
</organism>
<accession>A0AA86GJD1</accession>
<name>A0AA86GJD1_9SPHN</name>
<evidence type="ECO:0000313" key="2">
    <source>
        <dbReference type="Proteomes" id="UP000058599"/>
    </source>
</evidence>
<reference evidence="1 2" key="1">
    <citation type="journal article" date="2016" name="BMC Genomics">
        <title>Genomic analysis of the nitrate-respiring Sphingopyxis granuli (formerly Sphingomonas macrogoltabida) strain TFA.</title>
        <authorList>
            <person name="Garcia-Romero I."/>
            <person name="Perez-Pulido A.J."/>
            <person name="Gonzalez-Flores Y.E."/>
            <person name="Reyes-Ramirez F."/>
            <person name="Santero E."/>
            <person name="Floriano B."/>
        </authorList>
    </citation>
    <scope>NUCLEOTIDE SEQUENCE [LARGE SCALE GENOMIC DNA]</scope>
    <source>
        <strain evidence="1 2">TFA</strain>
    </source>
</reference>
<protein>
    <submittedName>
        <fullName evidence="1">Uncharacterized protein</fullName>
    </submittedName>
</protein>